<comment type="caution">
    <text evidence="3">The sequence shown here is derived from an EMBL/GenBank/DDBJ whole genome shotgun (WGS) entry which is preliminary data.</text>
</comment>
<proteinExistence type="predicted"/>
<evidence type="ECO:0000256" key="1">
    <source>
        <dbReference type="SAM" id="Coils"/>
    </source>
</evidence>
<dbReference type="OrthoDB" id="129269at2759"/>
<dbReference type="Proteomes" id="UP000018948">
    <property type="component" value="Unassembled WGS sequence"/>
</dbReference>
<dbReference type="AlphaFoldDB" id="W2YV56"/>
<evidence type="ECO:0000313" key="4">
    <source>
        <dbReference type="Proteomes" id="UP000018948"/>
    </source>
</evidence>
<feature type="region of interest" description="Disordered" evidence="2">
    <location>
        <begin position="580"/>
        <end position="614"/>
    </location>
</feature>
<feature type="compositionally biased region" description="Polar residues" evidence="2">
    <location>
        <begin position="529"/>
        <end position="539"/>
    </location>
</feature>
<name>W2YV56_PHYNI</name>
<dbReference type="EMBL" id="ANIY01002829">
    <property type="protein sequence ID" value="ETP39037.1"/>
    <property type="molecule type" value="Genomic_DNA"/>
</dbReference>
<feature type="compositionally biased region" description="Polar residues" evidence="2">
    <location>
        <begin position="486"/>
        <end position="498"/>
    </location>
</feature>
<feature type="compositionally biased region" description="Low complexity" evidence="2">
    <location>
        <begin position="475"/>
        <end position="485"/>
    </location>
</feature>
<sequence>MDTAEEIQIGSSLFSLVINPPHPVDPVRDRAIVAAASVDDLAAAVSNPASDPRDLAVEIGDLKARLTDARLAKLIAQKQQKLTDLETRFRQSRAECSSLEQALAAETKQRITAEEQLTALSAKMMVHDEVVLRVQKALEAANEARASQSRKINHDWQLYKKNLRVFADRLERFHRYLTGRRQSVENLDQKAKRKFLKDELKKVILVNKYLRKFVDDRDLDPDALFLFAEGGALGELDIGLLGLDEEAVELVQDAIKDLNPSLLAKDQAIELARQVHRFRSVDLSDDDQISISSESSSGDEDERFGMELQSVLAKKNRSSRSHKRSSDDKSDPRSDGKHKKARLASSLPKSKSKAKSKARSKTPKSSSKTSSKISPTTTTPSQHAPAAQPLTTSASKARAPTPQSSIPAPALPAIATASIPPVSAPVTPVPASSTQKSTHVSQPQPLTTAVASSNASLSPIVAPPPSALPMPPLPALLTPLVLASAQSSSPTVKTTPQPALSRSISLSSVASTVDLSPSSPEISSAASPGLTSAPDSSQNISNLASTLQWSPMAPRSHSIRTAAAMSRWVTSQVIAQESDKSSVFIGAPGQTPPASPRGASEDEHEESKEKDSPSALQLQALEDMSSTGVSSHPRSAYRSIPMSALDPSLSTPPPASVRPASNPLKVRTARRGVKPHTVLMEALAAAHAQHPSAVMPVVKLPAPIEGWQPLVQPSKKILAKVRRYLKPNFQKRGSLRSRNYTHLWWSGIRKIALRSTRTHSALDCRLTEGVLR</sequence>
<feature type="compositionally biased region" description="Low complexity" evidence="2">
    <location>
        <begin position="363"/>
        <end position="381"/>
    </location>
</feature>
<feature type="compositionally biased region" description="Basic and acidic residues" evidence="2">
    <location>
        <begin position="599"/>
        <end position="612"/>
    </location>
</feature>
<feature type="compositionally biased region" description="Basic residues" evidence="2">
    <location>
        <begin position="350"/>
        <end position="362"/>
    </location>
</feature>
<keyword evidence="1" id="KW-0175">Coiled coil</keyword>
<feature type="compositionally biased region" description="Polar residues" evidence="2">
    <location>
        <begin position="435"/>
        <end position="454"/>
    </location>
</feature>
<feature type="compositionally biased region" description="Basic residues" evidence="2">
    <location>
        <begin position="314"/>
        <end position="323"/>
    </location>
</feature>
<feature type="compositionally biased region" description="Pro residues" evidence="2">
    <location>
        <begin position="461"/>
        <end position="474"/>
    </location>
</feature>
<evidence type="ECO:0000256" key="2">
    <source>
        <dbReference type="SAM" id="MobiDB-lite"/>
    </source>
</evidence>
<reference evidence="3 4" key="1">
    <citation type="submission" date="2013-11" db="EMBL/GenBank/DDBJ databases">
        <title>The Genome Sequence of Phytophthora parasitica P10297.</title>
        <authorList>
            <consortium name="The Broad Institute Genomics Platform"/>
            <person name="Russ C."/>
            <person name="Tyler B."/>
            <person name="Panabieres F."/>
            <person name="Shan W."/>
            <person name="Tripathy S."/>
            <person name="Grunwald N."/>
            <person name="Machado M."/>
            <person name="Johnson C.S."/>
            <person name="Walker B."/>
            <person name="Young S.K."/>
            <person name="Zeng Q."/>
            <person name="Gargeya S."/>
            <person name="Fitzgerald M."/>
            <person name="Haas B."/>
            <person name="Abouelleil A."/>
            <person name="Allen A.W."/>
            <person name="Alvarado L."/>
            <person name="Arachchi H.M."/>
            <person name="Berlin A.M."/>
            <person name="Chapman S.B."/>
            <person name="Gainer-Dewar J."/>
            <person name="Goldberg J."/>
            <person name="Griggs A."/>
            <person name="Gujja S."/>
            <person name="Hansen M."/>
            <person name="Howarth C."/>
            <person name="Imamovic A."/>
            <person name="Ireland A."/>
            <person name="Larimer J."/>
            <person name="McCowan C."/>
            <person name="Murphy C."/>
            <person name="Pearson M."/>
            <person name="Poon T.W."/>
            <person name="Priest M."/>
            <person name="Roberts A."/>
            <person name="Saif S."/>
            <person name="Shea T."/>
            <person name="Sisk P."/>
            <person name="Sykes S."/>
            <person name="Wortman J."/>
            <person name="Nusbaum C."/>
            <person name="Birren B."/>
        </authorList>
    </citation>
    <scope>NUCLEOTIDE SEQUENCE [LARGE SCALE GENOMIC DNA]</scope>
    <source>
        <strain evidence="3 4">P10297</strain>
    </source>
</reference>
<feature type="compositionally biased region" description="Low complexity" evidence="2">
    <location>
        <begin position="499"/>
        <end position="528"/>
    </location>
</feature>
<protein>
    <submittedName>
        <fullName evidence="3">Uncharacterized protein</fullName>
    </submittedName>
</protein>
<feature type="compositionally biased region" description="Basic and acidic residues" evidence="2">
    <location>
        <begin position="324"/>
        <end position="335"/>
    </location>
</feature>
<accession>W2YV56</accession>
<feature type="region of interest" description="Disordered" evidence="2">
    <location>
        <begin position="311"/>
        <end position="539"/>
    </location>
</feature>
<feature type="compositionally biased region" description="Low complexity" evidence="2">
    <location>
        <begin position="404"/>
        <end position="434"/>
    </location>
</feature>
<evidence type="ECO:0000313" key="3">
    <source>
        <dbReference type="EMBL" id="ETP39037.1"/>
    </source>
</evidence>
<feature type="coiled-coil region" evidence="1">
    <location>
        <begin position="75"/>
        <end position="116"/>
    </location>
</feature>
<gene>
    <name evidence="3" type="ORF">F442_13475</name>
</gene>
<organism evidence="3 4">
    <name type="scientific">Phytophthora nicotianae P10297</name>
    <dbReference type="NCBI Taxonomy" id="1317064"/>
    <lineage>
        <taxon>Eukaryota</taxon>
        <taxon>Sar</taxon>
        <taxon>Stramenopiles</taxon>
        <taxon>Oomycota</taxon>
        <taxon>Peronosporomycetes</taxon>
        <taxon>Peronosporales</taxon>
        <taxon>Peronosporaceae</taxon>
        <taxon>Phytophthora</taxon>
    </lineage>
</organism>